<accession>A0A4R2SYU4</accession>
<dbReference type="OrthoDB" id="5685103at2"/>
<gene>
    <name evidence="1" type="ORF">EDC44_11325</name>
</gene>
<evidence type="ECO:0000313" key="1">
    <source>
        <dbReference type="EMBL" id="TCP94880.1"/>
    </source>
</evidence>
<dbReference type="EMBL" id="SLYB01000013">
    <property type="protein sequence ID" value="TCP94880.1"/>
    <property type="molecule type" value="Genomic_DNA"/>
</dbReference>
<reference evidence="1 2" key="1">
    <citation type="submission" date="2019-03" db="EMBL/GenBank/DDBJ databases">
        <title>Genomic Encyclopedia of Type Strains, Phase IV (KMG-IV): sequencing the most valuable type-strain genomes for metagenomic binning, comparative biology and taxonomic classification.</title>
        <authorList>
            <person name="Goeker M."/>
        </authorList>
    </citation>
    <scope>NUCLEOTIDE SEQUENCE [LARGE SCALE GENOMIC DNA]</scope>
    <source>
        <strain evidence="1 2">DSM 28404</strain>
    </source>
</reference>
<organism evidence="1 2">
    <name type="scientific">Cricetibacter osteomyelitidis</name>
    <dbReference type="NCBI Taxonomy" id="1521931"/>
    <lineage>
        <taxon>Bacteria</taxon>
        <taxon>Pseudomonadati</taxon>
        <taxon>Pseudomonadota</taxon>
        <taxon>Gammaproteobacteria</taxon>
        <taxon>Pasteurellales</taxon>
        <taxon>Pasteurellaceae</taxon>
        <taxon>Cricetibacter</taxon>
    </lineage>
</organism>
<dbReference type="Proteomes" id="UP000295763">
    <property type="component" value="Unassembled WGS sequence"/>
</dbReference>
<evidence type="ECO:0008006" key="3">
    <source>
        <dbReference type="Google" id="ProtNLM"/>
    </source>
</evidence>
<name>A0A4R2SYU4_9PAST</name>
<protein>
    <recommendedName>
        <fullName evidence="3">Lipoprotein</fullName>
    </recommendedName>
</protein>
<comment type="caution">
    <text evidence="1">The sequence shown here is derived from an EMBL/GenBank/DDBJ whole genome shotgun (WGS) entry which is preliminary data.</text>
</comment>
<sequence length="59" mass="6373">MKNLLLILAVTVLTTACSSEPVYDENNLAPGIMQPVNGADDAILAEPELERQSMPDTMK</sequence>
<dbReference type="AlphaFoldDB" id="A0A4R2SYU4"/>
<dbReference type="RefSeq" id="WP_131976946.1">
    <property type="nucleotide sequence ID" value="NZ_SLYB01000013.1"/>
</dbReference>
<evidence type="ECO:0000313" key="2">
    <source>
        <dbReference type="Proteomes" id="UP000295763"/>
    </source>
</evidence>
<proteinExistence type="predicted"/>
<keyword evidence="2" id="KW-1185">Reference proteome</keyword>
<dbReference type="PROSITE" id="PS51257">
    <property type="entry name" value="PROKAR_LIPOPROTEIN"/>
    <property type="match status" value="1"/>
</dbReference>